<feature type="transmembrane region" description="Helical" evidence="1">
    <location>
        <begin position="168"/>
        <end position="189"/>
    </location>
</feature>
<dbReference type="GO" id="GO:0080120">
    <property type="term" value="P:CAAX-box protein maturation"/>
    <property type="evidence" value="ECO:0007669"/>
    <property type="project" value="UniProtKB-ARBA"/>
</dbReference>
<evidence type="ECO:0000313" key="3">
    <source>
        <dbReference type="EMBL" id="SSA37120.1"/>
    </source>
</evidence>
<dbReference type="EMBL" id="UETB01000001">
    <property type="protein sequence ID" value="SSA37120.1"/>
    <property type="molecule type" value="Genomic_DNA"/>
</dbReference>
<feature type="transmembrane region" description="Helical" evidence="1">
    <location>
        <begin position="201"/>
        <end position="224"/>
    </location>
</feature>
<feature type="transmembrane region" description="Helical" evidence="1">
    <location>
        <begin position="20"/>
        <end position="42"/>
    </location>
</feature>
<dbReference type="Pfam" id="PF02517">
    <property type="entry name" value="Rce1-like"/>
    <property type="match status" value="1"/>
</dbReference>
<gene>
    <name evidence="3" type="ORF">SAMN05216184_101740</name>
</gene>
<dbReference type="Proteomes" id="UP000250222">
    <property type="component" value="Unassembled WGS sequence"/>
</dbReference>
<dbReference type="GO" id="GO:0004175">
    <property type="term" value="F:endopeptidase activity"/>
    <property type="evidence" value="ECO:0007669"/>
    <property type="project" value="UniProtKB-ARBA"/>
</dbReference>
<reference evidence="3 4" key="1">
    <citation type="submission" date="2016-10" db="EMBL/GenBank/DDBJ databases">
        <authorList>
            <person name="Cai Z."/>
        </authorList>
    </citation>
    <scope>NUCLEOTIDE SEQUENCE [LARGE SCALE GENOMIC DNA]</scope>
    <source>
        <strain evidence="3 4">CGMCC 1.10826</strain>
    </source>
</reference>
<feature type="transmembrane region" description="Helical" evidence="1">
    <location>
        <begin position="127"/>
        <end position="148"/>
    </location>
</feature>
<feature type="domain" description="CAAX prenyl protease 2/Lysostaphin resistance protein A-like" evidence="2">
    <location>
        <begin position="135"/>
        <end position="232"/>
    </location>
</feature>
<feature type="transmembrane region" description="Helical" evidence="1">
    <location>
        <begin position="252"/>
        <end position="273"/>
    </location>
</feature>
<evidence type="ECO:0000259" key="2">
    <source>
        <dbReference type="Pfam" id="PF02517"/>
    </source>
</evidence>
<keyword evidence="1" id="KW-0812">Transmembrane</keyword>
<dbReference type="AlphaFoldDB" id="A0A2Y8ZY04"/>
<dbReference type="InterPro" id="IPR003675">
    <property type="entry name" value="Rce1/LyrA-like_dom"/>
</dbReference>
<dbReference type="PANTHER" id="PTHR39430">
    <property type="entry name" value="MEMBRANE-ASSOCIATED PROTEASE-RELATED"/>
    <property type="match status" value="1"/>
</dbReference>
<keyword evidence="1" id="KW-1133">Transmembrane helix</keyword>
<name>A0A2Y8ZY04_9MICO</name>
<keyword evidence="4" id="KW-1185">Reference proteome</keyword>
<evidence type="ECO:0000256" key="1">
    <source>
        <dbReference type="SAM" id="Phobius"/>
    </source>
</evidence>
<dbReference type="RefSeq" id="WP_110851190.1">
    <property type="nucleotide sequence ID" value="NZ_QKLZ01000001.1"/>
</dbReference>
<protein>
    <recommendedName>
        <fullName evidence="2">CAAX prenyl protease 2/Lysostaphin resistance protein A-like domain-containing protein</fullName>
    </recommendedName>
</protein>
<organism evidence="3 4">
    <name type="scientific">Georgenia satyanarayanai</name>
    <dbReference type="NCBI Taxonomy" id="860221"/>
    <lineage>
        <taxon>Bacteria</taxon>
        <taxon>Bacillati</taxon>
        <taxon>Actinomycetota</taxon>
        <taxon>Actinomycetes</taxon>
        <taxon>Micrococcales</taxon>
        <taxon>Bogoriellaceae</taxon>
        <taxon>Georgenia</taxon>
    </lineage>
</organism>
<sequence length="290" mass="30660">MTHPGNGQVAEAAPPRLPVAARLAVVVTGALLGWLAIAALTTRVWGEGLSLARHAVSALAALLIAGALVVAARRLLDRRPVGTLGLSGGKRAARDLLYGALSWLLPAAVGLAVALAAGWLRIEIDATLAETVGVVLLLVVLVLVYEAFPEELLFRGYVYRNLTAAVAPWLAVLVQALLFMLFGTALWVITEGWGVLLERLVLFFGMGVVVGCIRLISGSVWAAVGWHLAFQVVMQLVISSQYLEATVSNETVFVVATAVVAFATSTTIAGFLWPGQESWARPEPDVGPPR</sequence>
<feature type="transmembrane region" description="Helical" evidence="1">
    <location>
        <begin position="96"/>
        <end position="120"/>
    </location>
</feature>
<keyword evidence="1" id="KW-0472">Membrane</keyword>
<dbReference type="PANTHER" id="PTHR39430:SF1">
    <property type="entry name" value="PROTEASE"/>
    <property type="match status" value="1"/>
</dbReference>
<accession>A0A2Y8ZY04</accession>
<feature type="transmembrane region" description="Helical" evidence="1">
    <location>
        <begin position="54"/>
        <end position="76"/>
    </location>
</feature>
<dbReference type="OrthoDB" id="6059004at2"/>
<evidence type="ECO:0000313" key="4">
    <source>
        <dbReference type="Proteomes" id="UP000250222"/>
    </source>
</evidence>
<proteinExistence type="predicted"/>